<keyword evidence="3" id="KW-1185">Reference proteome</keyword>
<dbReference type="AlphaFoldDB" id="A0A8J8K6M4"/>
<feature type="chain" id="PRO_5035204066" description="Outer membrane protein with beta-barrel domain" evidence="1">
    <location>
        <begin position="18"/>
        <end position="177"/>
    </location>
</feature>
<sequence>MKILISVLLFASSFIFAQIGTSTRLGGENSKWTFGGSAGLGGSFGNGGGTNIYVTPRVGYLVSENFETGLAGNLSWNNSQFVSSTIIGVGPFANYYFARTAYISTQFQQYFISSKDKFSNNKYSTEESALYLGGGYMQSLGNGIYMQIGAQYNVLYDAQTSIFNGGFVPNVGIVVGL</sequence>
<dbReference type="EMBL" id="JABSNO010000001">
    <property type="protein sequence ID" value="NRS91113.1"/>
    <property type="molecule type" value="Genomic_DNA"/>
</dbReference>
<comment type="caution">
    <text evidence="2">The sequence shown here is derived from an EMBL/GenBank/DDBJ whole genome shotgun (WGS) entry which is preliminary data.</text>
</comment>
<reference evidence="2" key="1">
    <citation type="submission" date="2020-05" db="EMBL/GenBank/DDBJ databases">
        <title>Genomic Encyclopedia of Type Strains, Phase IV (KMG-V): Genome sequencing to study the core and pangenomes of soil and plant-associated prokaryotes.</title>
        <authorList>
            <person name="Whitman W."/>
        </authorList>
    </citation>
    <scope>NUCLEOTIDE SEQUENCE</scope>
    <source>
        <strain evidence="2">16F</strain>
    </source>
</reference>
<gene>
    <name evidence="2" type="ORF">HNQ03_000178</name>
</gene>
<evidence type="ECO:0000256" key="1">
    <source>
        <dbReference type="SAM" id="SignalP"/>
    </source>
</evidence>
<name>A0A8J8K6M4_9FLAO</name>
<evidence type="ECO:0000313" key="3">
    <source>
        <dbReference type="Proteomes" id="UP000610746"/>
    </source>
</evidence>
<feature type="signal peptide" evidence="1">
    <location>
        <begin position="1"/>
        <end position="17"/>
    </location>
</feature>
<accession>A0A8J8K6M4</accession>
<organism evidence="2 3">
    <name type="scientific">Frigoriflavimonas asaccharolytica</name>
    <dbReference type="NCBI Taxonomy" id="2735899"/>
    <lineage>
        <taxon>Bacteria</taxon>
        <taxon>Pseudomonadati</taxon>
        <taxon>Bacteroidota</taxon>
        <taxon>Flavobacteriia</taxon>
        <taxon>Flavobacteriales</taxon>
        <taxon>Weeksellaceae</taxon>
        <taxon>Frigoriflavimonas</taxon>
    </lineage>
</organism>
<evidence type="ECO:0000313" key="2">
    <source>
        <dbReference type="EMBL" id="NRS91113.1"/>
    </source>
</evidence>
<evidence type="ECO:0008006" key="4">
    <source>
        <dbReference type="Google" id="ProtNLM"/>
    </source>
</evidence>
<protein>
    <recommendedName>
        <fullName evidence="4">Outer membrane protein with beta-barrel domain</fullName>
    </recommendedName>
</protein>
<dbReference type="RefSeq" id="WP_173777744.1">
    <property type="nucleotide sequence ID" value="NZ_JABSNO010000001.1"/>
</dbReference>
<dbReference type="Proteomes" id="UP000610746">
    <property type="component" value="Unassembled WGS sequence"/>
</dbReference>
<keyword evidence="1" id="KW-0732">Signal</keyword>
<proteinExistence type="predicted"/>